<protein>
    <recommendedName>
        <fullName evidence="1">SGNH hydrolase-type esterase domain-containing protein</fullName>
    </recommendedName>
</protein>
<proteinExistence type="predicted"/>
<dbReference type="Pfam" id="PF13472">
    <property type="entry name" value="Lipase_GDSL_2"/>
    <property type="match status" value="1"/>
</dbReference>
<dbReference type="GO" id="GO:0016788">
    <property type="term" value="F:hydrolase activity, acting on ester bonds"/>
    <property type="evidence" value="ECO:0007669"/>
    <property type="project" value="UniProtKB-ARBA"/>
</dbReference>
<keyword evidence="3" id="KW-1185">Reference proteome</keyword>
<dbReference type="Proteomes" id="UP000448292">
    <property type="component" value="Unassembled WGS sequence"/>
</dbReference>
<sequence length="203" mass="22472">MIICFIGDSLVNGVSDPDARGWVGRLLADIRGGQESIEAAYNLGIRRNSSADILVRWEDEVQRRLLGDAPMRLVFSFGAADMAPAPDRESRLTMEESIANARAILTRANELYPVIMVGPPPMADPSFTRRLTTLDKRYAGLCAEFGIPYLHIIEDLRNSEIYFEELVSGDGVHPGAAGYAHIFRLVNAWPAWRGWLEAPIQGS</sequence>
<dbReference type="InterPro" id="IPR036514">
    <property type="entry name" value="SGNH_hydro_sf"/>
</dbReference>
<evidence type="ECO:0000313" key="3">
    <source>
        <dbReference type="Proteomes" id="UP000448292"/>
    </source>
</evidence>
<gene>
    <name evidence="2" type="ORF">DPQ33_00215</name>
</gene>
<dbReference type="SUPFAM" id="SSF52266">
    <property type="entry name" value="SGNH hydrolase"/>
    <property type="match status" value="1"/>
</dbReference>
<dbReference type="Gene3D" id="3.40.50.1110">
    <property type="entry name" value="SGNH hydrolase"/>
    <property type="match status" value="1"/>
</dbReference>
<evidence type="ECO:0000259" key="1">
    <source>
        <dbReference type="Pfam" id="PF13472"/>
    </source>
</evidence>
<dbReference type="OrthoDB" id="5196031at2"/>
<accession>A0A7M3MJE0</accession>
<organism evidence="2 3">
    <name type="scientific">Oceanidesulfovibrio indonesiensis</name>
    <dbReference type="NCBI Taxonomy" id="54767"/>
    <lineage>
        <taxon>Bacteria</taxon>
        <taxon>Pseudomonadati</taxon>
        <taxon>Thermodesulfobacteriota</taxon>
        <taxon>Desulfovibrionia</taxon>
        <taxon>Desulfovibrionales</taxon>
        <taxon>Desulfovibrionaceae</taxon>
        <taxon>Oceanidesulfovibrio</taxon>
    </lineage>
</organism>
<name>A0A7M3MJE0_9BACT</name>
<evidence type="ECO:0000313" key="2">
    <source>
        <dbReference type="EMBL" id="TVM19698.1"/>
    </source>
</evidence>
<feature type="domain" description="SGNH hydrolase-type esterase" evidence="1">
    <location>
        <begin position="5"/>
        <end position="180"/>
    </location>
</feature>
<dbReference type="AlphaFoldDB" id="A0A7M3MJE0"/>
<reference evidence="2 3" key="1">
    <citation type="submission" date="2018-06" db="EMBL/GenBank/DDBJ databases">
        <title>Complete genome of Desulfovibrio indonesiensis P37SLT.</title>
        <authorList>
            <person name="Crispim J.S."/>
            <person name="Vidigal P.M.P."/>
            <person name="Silva L.C.F."/>
            <person name="Laguardia C.N."/>
            <person name="Araujo L.C."/>
            <person name="Dias R.S."/>
            <person name="Sousa M.P."/>
            <person name="Paula S.O."/>
            <person name="Silva C."/>
        </authorList>
    </citation>
    <scope>NUCLEOTIDE SEQUENCE [LARGE SCALE GENOMIC DNA]</scope>
    <source>
        <strain evidence="2 3">P37SLT</strain>
    </source>
</reference>
<dbReference type="InterPro" id="IPR013830">
    <property type="entry name" value="SGNH_hydro"/>
</dbReference>
<dbReference type="EMBL" id="QMIE01000001">
    <property type="protein sequence ID" value="TVM19698.1"/>
    <property type="molecule type" value="Genomic_DNA"/>
</dbReference>
<comment type="caution">
    <text evidence="2">The sequence shown here is derived from an EMBL/GenBank/DDBJ whole genome shotgun (WGS) entry which is preliminary data.</text>
</comment>
<dbReference type="RefSeq" id="WP_144301161.1">
    <property type="nucleotide sequence ID" value="NZ_QMIE01000001.1"/>
</dbReference>